<feature type="non-terminal residue" evidence="2">
    <location>
        <position position="162"/>
    </location>
</feature>
<proteinExistence type="predicted"/>
<evidence type="ECO:0000313" key="2">
    <source>
        <dbReference type="EMBL" id="MES1918337.1"/>
    </source>
</evidence>
<evidence type="ECO:0000313" key="3">
    <source>
        <dbReference type="Proteomes" id="UP001439008"/>
    </source>
</evidence>
<feature type="transmembrane region" description="Helical" evidence="1">
    <location>
        <begin position="88"/>
        <end position="105"/>
    </location>
</feature>
<name>A0ABV2AGG2_9EUKA</name>
<dbReference type="EMBL" id="JBDODL010000045">
    <property type="protein sequence ID" value="MES1918337.1"/>
    <property type="molecule type" value="Genomic_DNA"/>
</dbReference>
<dbReference type="PANTHER" id="PTHR30178">
    <property type="entry name" value="INNER MEMBRANE PROTEIN YAAH"/>
    <property type="match status" value="1"/>
</dbReference>
<accession>A0ABV2AGG2</accession>
<reference evidence="2 3" key="1">
    <citation type="journal article" date="2024" name="BMC Biol.">
        <title>Comparative genomics of Ascetosporea gives new insight into the evolutionary basis for animal parasitism in Rhizaria.</title>
        <authorList>
            <person name="Hiltunen Thoren M."/>
            <person name="Onut-Brannstrom I."/>
            <person name="Alfjorden A."/>
            <person name="Peckova H."/>
            <person name="Swords F."/>
            <person name="Hooper C."/>
            <person name="Holzer A.S."/>
            <person name="Bass D."/>
            <person name="Burki F."/>
        </authorList>
    </citation>
    <scope>NUCLEOTIDE SEQUENCE [LARGE SCALE GENOMIC DNA]</scope>
    <source>
        <strain evidence="2">20-A016</strain>
    </source>
</reference>
<feature type="transmembrane region" description="Helical" evidence="1">
    <location>
        <begin position="143"/>
        <end position="161"/>
    </location>
</feature>
<feature type="transmembrane region" description="Helical" evidence="1">
    <location>
        <begin position="56"/>
        <end position="76"/>
    </location>
</feature>
<comment type="caution">
    <text evidence="2">The sequence shown here is derived from an EMBL/GenBank/DDBJ whole genome shotgun (WGS) entry which is preliminary data.</text>
</comment>
<dbReference type="InterPro" id="IPR047623">
    <property type="entry name" value="SatP"/>
</dbReference>
<dbReference type="PANTHER" id="PTHR30178:SF3">
    <property type="entry name" value="SUCCINATE-ACETATE_PROTON SYMPORTER SATP"/>
    <property type="match status" value="1"/>
</dbReference>
<keyword evidence="1" id="KW-0812">Transmembrane</keyword>
<sequence length="162" mass="18975">MLIKKQHILWQIWSVKRFSTDKLKKKLEYRLRLVFSKIIKNSKMDNNRKIADCSPIAFYSFSFCSILKGLLLLNVFSSEISISYATDYFLVLGLTQSICGIIQIFDNKVFPGTLFIGFGVHWIFQFVISSTKGVHYEIADSTLWMFFTFVMFVNSFETNWIM</sequence>
<keyword evidence="1" id="KW-1133">Transmembrane helix</keyword>
<feature type="transmembrane region" description="Helical" evidence="1">
    <location>
        <begin position="112"/>
        <end position="131"/>
    </location>
</feature>
<dbReference type="Proteomes" id="UP001439008">
    <property type="component" value="Unassembled WGS sequence"/>
</dbReference>
<evidence type="ECO:0000256" key="1">
    <source>
        <dbReference type="SAM" id="Phobius"/>
    </source>
</evidence>
<keyword evidence="1" id="KW-0472">Membrane</keyword>
<keyword evidence="3" id="KW-1185">Reference proteome</keyword>
<organism evidence="2 3">
    <name type="scientific">Bonamia ostreae</name>
    <dbReference type="NCBI Taxonomy" id="126728"/>
    <lineage>
        <taxon>Eukaryota</taxon>
        <taxon>Sar</taxon>
        <taxon>Rhizaria</taxon>
        <taxon>Endomyxa</taxon>
        <taxon>Ascetosporea</taxon>
        <taxon>Haplosporida</taxon>
        <taxon>Bonamia</taxon>
    </lineage>
</organism>
<gene>
    <name evidence="2" type="ORF">MHBO_000317</name>
</gene>
<protein>
    <submittedName>
        <fullName evidence="2">Uncharacterized protein</fullName>
    </submittedName>
</protein>